<proteinExistence type="predicted"/>
<sequence>MSTPLSREPSLQTLLLLHLFCIVSTSLARQKQLELC</sequence>
<reference evidence="1" key="2">
    <citation type="journal article" date="2015" name="Data Brief">
        <title>Shoot transcriptome of the giant reed, Arundo donax.</title>
        <authorList>
            <person name="Barrero R.A."/>
            <person name="Guerrero F.D."/>
            <person name="Moolhuijzen P."/>
            <person name="Goolsby J.A."/>
            <person name="Tidwell J."/>
            <person name="Bellgard S.E."/>
            <person name="Bellgard M.I."/>
        </authorList>
    </citation>
    <scope>NUCLEOTIDE SEQUENCE</scope>
    <source>
        <tissue evidence="1">Shoot tissue taken approximately 20 cm above the soil surface</tissue>
    </source>
</reference>
<accession>A0A0A9EDF4</accession>
<dbReference type="AlphaFoldDB" id="A0A0A9EDF4"/>
<protein>
    <submittedName>
        <fullName evidence="1">Uncharacterized protein</fullName>
    </submittedName>
</protein>
<reference evidence="1" key="1">
    <citation type="submission" date="2014-09" db="EMBL/GenBank/DDBJ databases">
        <authorList>
            <person name="Magalhaes I.L.F."/>
            <person name="Oliveira U."/>
            <person name="Santos F.R."/>
            <person name="Vidigal T.H.D.A."/>
            <person name="Brescovit A.D."/>
            <person name="Santos A.J."/>
        </authorList>
    </citation>
    <scope>NUCLEOTIDE SEQUENCE</scope>
    <source>
        <tissue evidence="1">Shoot tissue taken approximately 20 cm above the soil surface</tissue>
    </source>
</reference>
<evidence type="ECO:0000313" key="1">
    <source>
        <dbReference type="EMBL" id="JAD94057.1"/>
    </source>
</evidence>
<name>A0A0A9EDF4_ARUDO</name>
<organism evidence="1">
    <name type="scientific">Arundo donax</name>
    <name type="common">Giant reed</name>
    <name type="synonym">Donax arundinaceus</name>
    <dbReference type="NCBI Taxonomy" id="35708"/>
    <lineage>
        <taxon>Eukaryota</taxon>
        <taxon>Viridiplantae</taxon>
        <taxon>Streptophyta</taxon>
        <taxon>Embryophyta</taxon>
        <taxon>Tracheophyta</taxon>
        <taxon>Spermatophyta</taxon>
        <taxon>Magnoliopsida</taxon>
        <taxon>Liliopsida</taxon>
        <taxon>Poales</taxon>
        <taxon>Poaceae</taxon>
        <taxon>PACMAD clade</taxon>
        <taxon>Arundinoideae</taxon>
        <taxon>Arundineae</taxon>
        <taxon>Arundo</taxon>
    </lineage>
</organism>
<dbReference type="EMBL" id="GBRH01203838">
    <property type="protein sequence ID" value="JAD94057.1"/>
    <property type="molecule type" value="Transcribed_RNA"/>
</dbReference>